<proteinExistence type="predicted"/>
<dbReference type="STRING" id="7395.A0A1A9UI15"/>
<feature type="compositionally biased region" description="Basic and acidic residues" evidence="1">
    <location>
        <begin position="10"/>
        <end position="27"/>
    </location>
</feature>
<protein>
    <submittedName>
        <fullName evidence="2">Uncharacterized protein</fullName>
    </submittedName>
</protein>
<evidence type="ECO:0000313" key="2">
    <source>
        <dbReference type="EnsemblMetazoa" id="GAUT005495-PA"/>
    </source>
</evidence>
<name>A0A1A9UI15_GLOAU</name>
<dbReference type="EnsemblMetazoa" id="GAUT005495-RA">
    <property type="protein sequence ID" value="GAUT005495-PA"/>
    <property type="gene ID" value="GAUT005495"/>
</dbReference>
<accession>A0A1A9UI15</accession>
<evidence type="ECO:0000256" key="1">
    <source>
        <dbReference type="SAM" id="MobiDB-lite"/>
    </source>
</evidence>
<reference evidence="2" key="1">
    <citation type="submission" date="2020-05" db="UniProtKB">
        <authorList>
            <consortium name="EnsemblMetazoa"/>
        </authorList>
    </citation>
    <scope>IDENTIFICATION</scope>
    <source>
        <strain evidence="2">TTRI</strain>
    </source>
</reference>
<keyword evidence="3" id="KW-1185">Reference proteome</keyword>
<sequence>MTTTSQNLSEIKDTTADQDKKENKEIPSKPTISKRLIYKNVVLPSVDGFKSFLQSASQMWINGHSFSMNNKIGLPQKLKEKLLKAIGKKDKKENREPIKLNQANHRILPSKVIRSCVLDRTKNLAICCNTHQRHTKY</sequence>
<feature type="region of interest" description="Disordered" evidence="1">
    <location>
        <begin position="1"/>
        <end position="29"/>
    </location>
</feature>
<dbReference type="Proteomes" id="UP000078200">
    <property type="component" value="Unassembled WGS sequence"/>
</dbReference>
<dbReference type="AlphaFoldDB" id="A0A1A9UI15"/>
<organism evidence="2 3">
    <name type="scientific">Glossina austeni</name>
    <name type="common">Savannah tsetse fly</name>
    <dbReference type="NCBI Taxonomy" id="7395"/>
    <lineage>
        <taxon>Eukaryota</taxon>
        <taxon>Metazoa</taxon>
        <taxon>Ecdysozoa</taxon>
        <taxon>Arthropoda</taxon>
        <taxon>Hexapoda</taxon>
        <taxon>Insecta</taxon>
        <taxon>Pterygota</taxon>
        <taxon>Neoptera</taxon>
        <taxon>Endopterygota</taxon>
        <taxon>Diptera</taxon>
        <taxon>Brachycera</taxon>
        <taxon>Muscomorpha</taxon>
        <taxon>Hippoboscoidea</taxon>
        <taxon>Glossinidae</taxon>
        <taxon>Glossina</taxon>
    </lineage>
</organism>
<evidence type="ECO:0000313" key="3">
    <source>
        <dbReference type="Proteomes" id="UP000078200"/>
    </source>
</evidence>
<dbReference type="VEuPathDB" id="VectorBase:GAUT005495"/>